<keyword evidence="3" id="KW-1185">Reference proteome</keyword>
<evidence type="ECO:0000313" key="2">
    <source>
        <dbReference type="EMBL" id="RJX47762.1"/>
    </source>
</evidence>
<organism evidence="2 3">
    <name type="scientific">Halonotius pteroides</name>
    <dbReference type="NCBI Taxonomy" id="268735"/>
    <lineage>
        <taxon>Archaea</taxon>
        <taxon>Methanobacteriati</taxon>
        <taxon>Methanobacteriota</taxon>
        <taxon>Stenosarchaea group</taxon>
        <taxon>Halobacteria</taxon>
        <taxon>Halobacteriales</taxon>
        <taxon>Haloferacaceae</taxon>
        <taxon>Halonotius</taxon>
    </lineage>
</organism>
<proteinExistence type="predicted"/>
<sequence length="60" mass="6680">MPATFDGWPTGHRRCRHPQRADDRTVVASGTSCLDQRDDLLQQPPKHPIELLAGSDDRTG</sequence>
<gene>
    <name evidence="2" type="ORF">DP106_14200</name>
</gene>
<name>A0A3A6QB22_9EURY</name>
<comment type="caution">
    <text evidence="2">The sequence shown here is derived from an EMBL/GenBank/DDBJ whole genome shotgun (WGS) entry which is preliminary data.</text>
</comment>
<dbReference type="Proteomes" id="UP000281564">
    <property type="component" value="Unassembled WGS sequence"/>
</dbReference>
<evidence type="ECO:0000313" key="3">
    <source>
        <dbReference type="Proteomes" id="UP000281564"/>
    </source>
</evidence>
<accession>A0A3A6QB22</accession>
<evidence type="ECO:0000256" key="1">
    <source>
        <dbReference type="SAM" id="MobiDB-lite"/>
    </source>
</evidence>
<protein>
    <submittedName>
        <fullName evidence="2">Uncharacterized protein</fullName>
    </submittedName>
</protein>
<reference evidence="2 3" key="1">
    <citation type="submission" date="2018-06" db="EMBL/GenBank/DDBJ databases">
        <title>Halonotius sp. F13-13 a new haloarchaeeon isolated from a solar saltern from Isla Cristina, Huelva, Spain.</title>
        <authorList>
            <person name="Duran-Viseras A."/>
            <person name="Sanchez-Porro C."/>
            <person name="Ventosa A."/>
        </authorList>
    </citation>
    <scope>NUCLEOTIDE SEQUENCE [LARGE SCALE GENOMIC DNA]</scope>
    <source>
        <strain evidence="2 3">CECT 7525</strain>
    </source>
</reference>
<feature type="region of interest" description="Disordered" evidence="1">
    <location>
        <begin position="1"/>
        <end position="60"/>
    </location>
</feature>
<dbReference type="AlphaFoldDB" id="A0A3A6QB22"/>
<dbReference type="EMBL" id="QMDW01000034">
    <property type="protein sequence ID" value="RJX47762.1"/>
    <property type="molecule type" value="Genomic_DNA"/>
</dbReference>